<feature type="compositionally biased region" description="Polar residues" evidence="3">
    <location>
        <begin position="304"/>
        <end position="329"/>
    </location>
</feature>
<sequence>MADVAAEQASSGHQSEKRKRGRPRKLKTDQSEEPKPKRARGRPKGSKNKKPSKFQEILRPVKYKALLKVQKNKTVSKKSLHKWSKRMIHDLQANPTQLQNVQTDSSNNPNRVNNKFANSKNNGLKKMKNSVMPQNSSKCKTNQGSVISNHSKKRPEVTVPRKIKTSMNSKCQVDKKCDPTKMNSKSIHFPNNNQGQRILSSRKNSAITKQLQTPVNYRRKSCGLCDQSSVRRHKATSKRFCSDPSSYKCSRSLPTLRRSQRIRTICDKFSNSTISSENSPPSSAVYYSSPGFLVPLRRRRSSKTAHSTQTQLRNVSQPCSSHHSPAAVNSTTSLSSHTTGTTTTTITTTTTTTGLSSPAAAPPSSTASSPPSSVLSASTNNLHHLSSLSQSTPKDFPFECQAGGFTPANQSKDMTDAVHIVRPCGQLSPNNCSMKMLKCHRLRHMAPGSGDVAATSVVCRHHCSAARHLDNKCHNMHMNTQPCLPNIRSAVQVAASMISSRITDKSVSIYNHSLGKQSGSVCQSYEQLNIVLSPFEKQIFELHRQEHEQRMAMEEERHQMKMDLMRLKKKALESKLKLKN</sequence>
<feature type="compositionally biased region" description="Low complexity" evidence="3">
    <location>
        <begin position="330"/>
        <end position="378"/>
    </location>
</feature>
<feature type="compositionally biased region" description="Polar residues" evidence="3">
    <location>
        <begin position="131"/>
        <end position="149"/>
    </location>
</feature>
<feature type="compositionally biased region" description="Basic residues" evidence="3">
    <location>
        <begin position="16"/>
        <end position="25"/>
    </location>
</feature>
<accession>A0A6P7SBQ2</accession>
<dbReference type="AlphaFoldDB" id="A0A6P7SBQ2"/>
<keyword evidence="1" id="KW-0677">Repeat</keyword>
<feature type="compositionally biased region" description="Basic residues" evidence="3">
    <location>
        <begin position="37"/>
        <end position="52"/>
    </location>
</feature>
<reference evidence="5" key="1">
    <citation type="submission" date="2025-08" db="UniProtKB">
        <authorList>
            <consortium name="RefSeq"/>
        </authorList>
    </citation>
    <scope>IDENTIFICATION</scope>
</reference>
<feature type="compositionally biased region" description="Polar residues" evidence="3">
    <location>
        <begin position="99"/>
        <end position="122"/>
    </location>
</feature>
<dbReference type="InterPro" id="IPR017956">
    <property type="entry name" value="AT_hook_DNA-bd_motif"/>
</dbReference>
<evidence type="ECO:0000256" key="1">
    <source>
        <dbReference type="ARBA" id="ARBA00022737"/>
    </source>
</evidence>
<evidence type="ECO:0000256" key="3">
    <source>
        <dbReference type="SAM" id="MobiDB-lite"/>
    </source>
</evidence>
<dbReference type="GO" id="GO:0000785">
    <property type="term" value="C:chromatin"/>
    <property type="evidence" value="ECO:0007669"/>
    <property type="project" value="InterPro"/>
</dbReference>
<feature type="region of interest" description="Disordered" evidence="3">
    <location>
        <begin position="99"/>
        <end position="196"/>
    </location>
</feature>
<evidence type="ECO:0000313" key="4">
    <source>
        <dbReference type="Proteomes" id="UP000515154"/>
    </source>
</evidence>
<dbReference type="SMART" id="SM00384">
    <property type="entry name" value="AT_hook"/>
    <property type="match status" value="2"/>
</dbReference>
<dbReference type="InterPro" id="IPR000116">
    <property type="entry name" value="HMGA"/>
</dbReference>
<evidence type="ECO:0000313" key="5">
    <source>
        <dbReference type="RefSeq" id="XP_029635809.1"/>
    </source>
</evidence>
<keyword evidence="2" id="KW-0238">DNA-binding</keyword>
<dbReference type="PRINTS" id="PR00929">
    <property type="entry name" value="ATHOOK"/>
</dbReference>
<keyword evidence="5" id="KW-0808">Transferase</keyword>
<feature type="compositionally biased region" description="Polar residues" evidence="3">
    <location>
        <begin position="181"/>
        <end position="196"/>
    </location>
</feature>
<dbReference type="GO" id="GO:0003677">
    <property type="term" value="F:DNA binding"/>
    <property type="evidence" value="ECO:0007669"/>
    <property type="project" value="UniProtKB-KW"/>
</dbReference>
<proteinExistence type="predicted"/>
<dbReference type="RefSeq" id="XP_029635809.1">
    <property type="nucleotide sequence ID" value="XM_029779949.2"/>
</dbReference>
<keyword evidence="5" id="KW-0418">Kinase</keyword>
<organism evidence="4 5">
    <name type="scientific">Octopus sinensis</name>
    <name type="common">East Asian common octopus</name>
    <dbReference type="NCBI Taxonomy" id="2607531"/>
    <lineage>
        <taxon>Eukaryota</taxon>
        <taxon>Metazoa</taxon>
        <taxon>Spiralia</taxon>
        <taxon>Lophotrochozoa</taxon>
        <taxon>Mollusca</taxon>
        <taxon>Cephalopoda</taxon>
        <taxon>Coleoidea</taxon>
        <taxon>Octopodiformes</taxon>
        <taxon>Octopoda</taxon>
        <taxon>Incirrata</taxon>
        <taxon>Octopodidae</taxon>
        <taxon>Octopus</taxon>
    </lineage>
</organism>
<evidence type="ECO:0000256" key="2">
    <source>
        <dbReference type="ARBA" id="ARBA00023125"/>
    </source>
</evidence>
<dbReference type="PRINTS" id="PR00930">
    <property type="entry name" value="HIGHMOBLTYIY"/>
</dbReference>
<dbReference type="KEGG" id="osn:115211061"/>
<dbReference type="GO" id="GO:0006355">
    <property type="term" value="P:regulation of DNA-templated transcription"/>
    <property type="evidence" value="ECO:0007669"/>
    <property type="project" value="InterPro"/>
</dbReference>
<feature type="region of interest" description="Disordered" evidence="3">
    <location>
        <begin position="1"/>
        <end position="57"/>
    </location>
</feature>
<feature type="region of interest" description="Disordered" evidence="3">
    <location>
        <begin position="300"/>
        <end position="378"/>
    </location>
</feature>
<protein>
    <submittedName>
        <fullName evidence="5">Probable serine/threonine-protein kinase dyrk2</fullName>
    </submittedName>
</protein>
<dbReference type="GO" id="GO:0016301">
    <property type="term" value="F:kinase activity"/>
    <property type="evidence" value="ECO:0007669"/>
    <property type="project" value="UniProtKB-KW"/>
</dbReference>
<dbReference type="GO" id="GO:0005634">
    <property type="term" value="C:nucleus"/>
    <property type="evidence" value="ECO:0007669"/>
    <property type="project" value="InterPro"/>
</dbReference>
<name>A0A6P7SBQ2_9MOLL</name>
<dbReference type="Proteomes" id="UP000515154">
    <property type="component" value="Linkage group LG4"/>
</dbReference>
<feature type="compositionally biased region" description="Basic and acidic residues" evidence="3">
    <location>
        <begin position="26"/>
        <end position="36"/>
    </location>
</feature>
<keyword evidence="4" id="KW-1185">Reference proteome</keyword>
<gene>
    <name evidence="5" type="primary">LOC115211061</name>
</gene>